<evidence type="ECO:0000259" key="5">
    <source>
        <dbReference type="Pfam" id="PF00884"/>
    </source>
</evidence>
<comment type="caution">
    <text evidence="6">The sequence shown here is derived from an EMBL/GenBank/DDBJ whole genome shotgun (WGS) entry which is preliminary data.</text>
</comment>
<keyword evidence="2" id="KW-0479">Metal-binding</keyword>
<dbReference type="PROSITE" id="PS00523">
    <property type="entry name" value="SULFATASE_1"/>
    <property type="match status" value="1"/>
</dbReference>
<evidence type="ECO:0000313" key="7">
    <source>
        <dbReference type="Proteomes" id="UP001368654"/>
    </source>
</evidence>
<protein>
    <submittedName>
        <fullName evidence="6">Arylsulfatase</fullName>
    </submittedName>
</protein>
<comment type="similarity">
    <text evidence="1">Belongs to the sulfatase family.</text>
</comment>
<dbReference type="EMBL" id="JBBDGL010000001">
    <property type="protein sequence ID" value="MEJ1154469.1"/>
    <property type="molecule type" value="Genomic_DNA"/>
</dbReference>
<evidence type="ECO:0000313" key="6">
    <source>
        <dbReference type="EMBL" id="MEJ1154469.1"/>
    </source>
</evidence>
<dbReference type="InterPro" id="IPR000917">
    <property type="entry name" value="Sulfatase_N"/>
</dbReference>
<accession>A0ABU8LQD0</accession>
<sequence length="500" mass="54660">MDERTEPRRNARPNIVLILADDMGWGDLGCYGASAIPTPRMDAMARDGVRFTDAHSSSAVCSPSRYSIMTGRYAWRSPLKQHVLHSHAPAIIESNRPTVASELSASGYATGMFGKWHLGLDWTRKDGTRLTAFGDDAQDDLLHRPEQYPADDIDYSQPFEGGPCDLGFDRFFGIAGSLDMPPSAFVSQDRTVGLPTLPRDIYIQGQDPGLKVDGWRDDEADLRFTSEAVEWMKERANDEEPFFLFLSTAAPHRPCVPPEQFHGMSQAGLRGDSVCLVDWMVGQIDDTLADLGIADDTIVLITSDNGAPMVYPADGDTEHHHPNGPYRGQKGDIWDGGHREPLILRWPAALEAGQVRDDLICLSDIFPTILAAAGLSPTEGAAEDAVDILARLDSPLPRPRGLPVVHHSMGGVFGLRLEQYKVNFCTESGRGFSAGAREDGTIYSADAPFGRIYDLESDPGETTDLWALRPDIAAQAHQVLCEITDRAETGFPCDVAPTPQ</sequence>
<evidence type="ECO:0000256" key="4">
    <source>
        <dbReference type="ARBA" id="ARBA00022837"/>
    </source>
</evidence>
<keyword evidence="4" id="KW-0106">Calcium</keyword>
<keyword evidence="3" id="KW-0378">Hydrolase</keyword>
<dbReference type="CDD" id="cd16143">
    <property type="entry name" value="ARS_like"/>
    <property type="match status" value="1"/>
</dbReference>
<evidence type="ECO:0000256" key="2">
    <source>
        <dbReference type="ARBA" id="ARBA00022723"/>
    </source>
</evidence>
<reference evidence="6 7" key="1">
    <citation type="submission" date="2024-02" db="EMBL/GenBank/DDBJ databases">
        <authorList>
            <person name="Saticioglu I.B."/>
        </authorList>
    </citation>
    <scope>NUCLEOTIDE SEQUENCE [LARGE SCALE GENOMIC DNA]</scope>
    <source>
        <strain evidence="6 7">Mu-86</strain>
    </source>
</reference>
<dbReference type="InterPro" id="IPR024607">
    <property type="entry name" value="Sulfatase_CS"/>
</dbReference>
<keyword evidence="7" id="KW-1185">Reference proteome</keyword>
<dbReference type="RefSeq" id="WP_337336906.1">
    <property type="nucleotide sequence ID" value="NZ_JBBDGL010000001.1"/>
</dbReference>
<name>A0ABU8LQD0_9MICO</name>
<feature type="domain" description="Sulfatase N-terminal" evidence="5">
    <location>
        <begin position="13"/>
        <end position="374"/>
    </location>
</feature>
<evidence type="ECO:0000256" key="1">
    <source>
        <dbReference type="ARBA" id="ARBA00008779"/>
    </source>
</evidence>
<dbReference type="InterPro" id="IPR050738">
    <property type="entry name" value="Sulfatase"/>
</dbReference>
<organism evidence="6 7">
    <name type="scientific">Microbacterium marmarense</name>
    <dbReference type="NCBI Taxonomy" id="3122051"/>
    <lineage>
        <taxon>Bacteria</taxon>
        <taxon>Bacillati</taxon>
        <taxon>Actinomycetota</taxon>
        <taxon>Actinomycetes</taxon>
        <taxon>Micrococcales</taxon>
        <taxon>Microbacteriaceae</taxon>
        <taxon>Microbacterium</taxon>
    </lineage>
</organism>
<gene>
    <name evidence="6" type="ORF">WDU96_02510</name>
</gene>
<dbReference type="Pfam" id="PF00884">
    <property type="entry name" value="Sulfatase"/>
    <property type="match status" value="1"/>
</dbReference>
<dbReference type="Proteomes" id="UP001368654">
    <property type="component" value="Unassembled WGS sequence"/>
</dbReference>
<evidence type="ECO:0000256" key="3">
    <source>
        <dbReference type="ARBA" id="ARBA00022801"/>
    </source>
</evidence>
<dbReference type="InterPro" id="IPR017850">
    <property type="entry name" value="Alkaline_phosphatase_core_sf"/>
</dbReference>
<dbReference type="Gene3D" id="3.30.1120.10">
    <property type="match status" value="1"/>
</dbReference>
<dbReference type="SUPFAM" id="SSF53649">
    <property type="entry name" value="Alkaline phosphatase-like"/>
    <property type="match status" value="1"/>
</dbReference>
<proteinExistence type="inferred from homology"/>
<dbReference type="PANTHER" id="PTHR42693:SF53">
    <property type="entry name" value="ENDO-4-O-SULFATASE"/>
    <property type="match status" value="1"/>
</dbReference>
<dbReference type="PANTHER" id="PTHR42693">
    <property type="entry name" value="ARYLSULFATASE FAMILY MEMBER"/>
    <property type="match status" value="1"/>
</dbReference>
<dbReference type="Gene3D" id="3.40.720.10">
    <property type="entry name" value="Alkaline Phosphatase, subunit A"/>
    <property type="match status" value="1"/>
</dbReference>